<dbReference type="KEGG" id="chya:V22_03610"/>
<dbReference type="PROSITE" id="PS51318">
    <property type="entry name" value="TAT"/>
    <property type="match status" value="1"/>
</dbReference>
<evidence type="ECO:0008006" key="3">
    <source>
        <dbReference type="Google" id="ProtNLM"/>
    </source>
</evidence>
<dbReference type="PANTHER" id="PTHR43737:SF1">
    <property type="entry name" value="DUF1501 DOMAIN-CONTAINING PROTEIN"/>
    <property type="match status" value="1"/>
</dbReference>
<dbReference type="RefSeq" id="WP_145266830.1">
    <property type="nucleotide sequence ID" value="NZ_CP036316.1"/>
</dbReference>
<gene>
    <name evidence="1" type="ORF">V22_03610</name>
</gene>
<evidence type="ECO:0000313" key="2">
    <source>
        <dbReference type="Proteomes" id="UP000319976"/>
    </source>
</evidence>
<dbReference type="PANTHER" id="PTHR43737">
    <property type="entry name" value="BLL7424 PROTEIN"/>
    <property type="match status" value="1"/>
</dbReference>
<name>A0A517T437_9PLAN</name>
<protein>
    <recommendedName>
        <fullName evidence="3">DUF1501 domain-containing protein</fullName>
    </recommendedName>
</protein>
<dbReference type="InterPro" id="IPR017850">
    <property type="entry name" value="Alkaline_phosphatase_core_sf"/>
</dbReference>
<dbReference type="OrthoDB" id="127333at2"/>
<organism evidence="1 2">
    <name type="scientific">Calycomorphotria hydatis</name>
    <dbReference type="NCBI Taxonomy" id="2528027"/>
    <lineage>
        <taxon>Bacteria</taxon>
        <taxon>Pseudomonadati</taxon>
        <taxon>Planctomycetota</taxon>
        <taxon>Planctomycetia</taxon>
        <taxon>Planctomycetales</taxon>
        <taxon>Planctomycetaceae</taxon>
        <taxon>Calycomorphotria</taxon>
    </lineage>
</organism>
<dbReference type="InterPro" id="IPR010869">
    <property type="entry name" value="DUF1501"/>
</dbReference>
<dbReference type="Pfam" id="PF07394">
    <property type="entry name" value="DUF1501"/>
    <property type="match status" value="1"/>
</dbReference>
<accession>A0A517T437</accession>
<proteinExistence type="predicted"/>
<dbReference type="AlphaFoldDB" id="A0A517T437"/>
<evidence type="ECO:0000313" key="1">
    <source>
        <dbReference type="EMBL" id="QDT63143.1"/>
    </source>
</evidence>
<dbReference type="SUPFAM" id="SSF53649">
    <property type="entry name" value="Alkaline phosphatase-like"/>
    <property type="match status" value="1"/>
</dbReference>
<dbReference type="InterPro" id="IPR006311">
    <property type="entry name" value="TAT_signal"/>
</dbReference>
<sequence>MITIEGEAGKDLCDNHLKMSRRDILRVGGSGIMGMSLANLLQLQAAQAKGSASNHARGWGKAKSIILCYLQGGPSHIDLWDPKENAPTNVKSVFDSISTSIPGVSFTENLPKLAQVNDKFTTIRSMSYTPNGLFNHTAAIYQMMTGYTTDKVSPSGQLEPPSPKDFPNFGSNIIKMRPVDTPMLPFVMLPRPLQESNVVGKGGTAGFLGKAFDPYTLYPEGDDMDMDKMSKIKIDDLKLRPEVFSLRLKRRAQLREAIASGMPTIDKAVESYNLNDYYDQALNLIVSGKAREAFDLDAEPLAVHEKYGRNTFGQSCLLARRLVEAGTRVVEVIWPKQANSNNHSWDHHVDLNNRMKNQSAPMLDAGLSGLISDLDERGLLEETLVVAVGEFGRSPQKGVSTSGNGNSADGRDHWPYCYTAVVAGAGIGRGQIYGKSDATASAPAENPVHPGELLATIYHAFGIEPETIVYNHLNQPRELVKAQAVTGLFA</sequence>
<reference evidence="1 2" key="1">
    <citation type="submission" date="2019-02" db="EMBL/GenBank/DDBJ databases">
        <title>Deep-cultivation of Planctomycetes and their phenomic and genomic characterization uncovers novel biology.</title>
        <authorList>
            <person name="Wiegand S."/>
            <person name="Jogler M."/>
            <person name="Boedeker C."/>
            <person name="Pinto D."/>
            <person name="Vollmers J."/>
            <person name="Rivas-Marin E."/>
            <person name="Kohn T."/>
            <person name="Peeters S.H."/>
            <person name="Heuer A."/>
            <person name="Rast P."/>
            <person name="Oberbeckmann S."/>
            <person name="Bunk B."/>
            <person name="Jeske O."/>
            <person name="Meyerdierks A."/>
            <person name="Storesund J.E."/>
            <person name="Kallscheuer N."/>
            <person name="Luecker S."/>
            <person name="Lage O.M."/>
            <person name="Pohl T."/>
            <person name="Merkel B.J."/>
            <person name="Hornburger P."/>
            <person name="Mueller R.-W."/>
            <person name="Bruemmer F."/>
            <person name="Labrenz M."/>
            <person name="Spormann A.M."/>
            <person name="Op den Camp H."/>
            <person name="Overmann J."/>
            <person name="Amann R."/>
            <person name="Jetten M.S.M."/>
            <person name="Mascher T."/>
            <person name="Medema M.H."/>
            <person name="Devos D.P."/>
            <person name="Kaster A.-K."/>
            <person name="Ovreas L."/>
            <person name="Rohde M."/>
            <person name="Galperin M.Y."/>
            <person name="Jogler C."/>
        </authorList>
    </citation>
    <scope>NUCLEOTIDE SEQUENCE [LARGE SCALE GENOMIC DNA]</scope>
    <source>
        <strain evidence="1 2">V22</strain>
    </source>
</reference>
<dbReference type="EMBL" id="CP036316">
    <property type="protein sequence ID" value="QDT63143.1"/>
    <property type="molecule type" value="Genomic_DNA"/>
</dbReference>
<keyword evidence="2" id="KW-1185">Reference proteome</keyword>
<dbReference type="Proteomes" id="UP000319976">
    <property type="component" value="Chromosome"/>
</dbReference>